<reference evidence="1 2" key="1">
    <citation type="submission" date="2019-12" db="EMBL/GenBank/DDBJ databases">
        <authorList>
            <person name="Zhao J."/>
        </authorList>
    </citation>
    <scope>NUCLEOTIDE SEQUENCE [LARGE SCALE GENOMIC DNA]</scope>
    <source>
        <strain evidence="1 2">S-15</strain>
    </source>
</reference>
<organism evidence="1 2">
    <name type="scientific">Acidiluteibacter ferrifornacis</name>
    <dbReference type="NCBI Taxonomy" id="2692424"/>
    <lineage>
        <taxon>Bacteria</taxon>
        <taxon>Pseudomonadati</taxon>
        <taxon>Bacteroidota</taxon>
        <taxon>Flavobacteriia</taxon>
        <taxon>Flavobacteriales</taxon>
        <taxon>Cryomorphaceae</taxon>
        <taxon>Acidiluteibacter</taxon>
    </lineage>
</organism>
<accession>A0A6N9NH30</accession>
<evidence type="ECO:0000313" key="2">
    <source>
        <dbReference type="Proteomes" id="UP000470771"/>
    </source>
</evidence>
<name>A0A6N9NH30_9FLAO</name>
<dbReference type="EMBL" id="WWNE01000002">
    <property type="protein sequence ID" value="NBG64507.1"/>
    <property type="molecule type" value="Genomic_DNA"/>
</dbReference>
<gene>
    <name evidence="1" type="ORF">GQN54_00165</name>
</gene>
<comment type="caution">
    <text evidence="1">The sequence shown here is derived from an EMBL/GenBank/DDBJ whole genome shotgun (WGS) entry which is preliminary data.</text>
</comment>
<dbReference type="RefSeq" id="WP_160630756.1">
    <property type="nucleotide sequence ID" value="NZ_WWNE01000002.1"/>
</dbReference>
<evidence type="ECO:0008006" key="3">
    <source>
        <dbReference type="Google" id="ProtNLM"/>
    </source>
</evidence>
<keyword evidence="2" id="KW-1185">Reference proteome</keyword>
<evidence type="ECO:0000313" key="1">
    <source>
        <dbReference type="EMBL" id="NBG64507.1"/>
    </source>
</evidence>
<protein>
    <recommendedName>
        <fullName evidence="3">Outer membrane protein beta-barrel domain-containing protein</fullName>
    </recommendedName>
</protein>
<proteinExistence type="predicted"/>
<sequence length="250" mass="28456">MKSLFVCIISAVLLASCNLYKPGRANVPVLEGKNDGNLSVSLGRNYGVEAAYSPINHLGIIANYTNGFQNVERRNEGSPNSSIVNTYNNQQYEFGLGYYLRIDTLHYFEIYAGYGIGESGIVGTSNDLFLRTQVSLEAMHEHIFIQPTFAYEINKTTSVRFSAKLAAITFYDINNSPYYPQSKDYFFRKTFTSAQPTMTLLKKEDIFDFTWQIGFYISPEDGFYTNRWLNTSISFGININRLRKTIKSKN</sequence>
<dbReference type="AlphaFoldDB" id="A0A6N9NH30"/>
<dbReference type="PROSITE" id="PS51257">
    <property type="entry name" value="PROKAR_LIPOPROTEIN"/>
    <property type="match status" value="1"/>
</dbReference>
<dbReference type="Proteomes" id="UP000470771">
    <property type="component" value="Unassembled WGS sequence"/>
</dbReference>